<feature type="binding site" evidence="9">
    <location>
        <position position="246"/>
    </location>
    <ligand>
        <name>Mg(2+)</name>
        <dbReference type="ChEBI" id="CHEBI:18420"/>
    </ligand>
</feature>
<dbReference type="PRINTS" id="PR00509">
    <property type="entry name" value="PGMPMM"/>
</dbReference>
<dbReference type="InterPro" id="IPR050060">
    <property type="entry name" value="Phosphoglucosamine_mutase"/>
</dbReference>
<feature type="binding site" evidence="9">
    <location>
        <position position="244"/>
    </location>
    <ligand>
        <name>Mg(2+)</name>
        <dbReference type="ChEBI" id="CHEBI:18420"/>
    </ligand>
</feature>
<dbReference type="EMBL" id="CP016199">
    <property type="protein sequence ID" value="ASS37534.1"/>
    <property type="molecule type" value="Genomic_DNA"/>
</dbReference>
<evidence type="ECO:0000256" key="6">
    <source>
        <dbReference type="ARBA" id="ARBA00050364"/>
    </source>
</evidence>
<dbReference type="OrthoDB" id="9806956at2"/>
<evidence type="ECO:0000313" key="16">
    <source>
        <dbReference type="EMBL" id="ASS37534.1"/>
    </source>
</evidence>
<dbReference type="Gene3D" id="3.30.310.50">
    <property type="entry name" value="Alpha-D-phosphohexomutase, C-terminal domain"/>
    <property type="match status" value="1"/>
</dbReference>
<evidence type="ECO:0000256" key="3">
    <source>
        <dbReference type="ARBA" id="ARBA00022723"/>
    </source>
</evidence>
<dbReference type="InterPro" id="IPR016066">
    <property type="entry name" value="A-D-PHexomutase_CS"/>
</dbReference>
<dbReference type="Pfam" id="PF02879">
    <property type="entry name" value="PGM_PMM_II"/>
    <property type="match status" value="1"/>
</dbReference>
<dbReference type="EC" id="5.4.2.10" evidence="7 9"/>
<keyword evidence="4 9" id="KW-0460">Magnesium</keyword>
<dbReference type="GO" id="GO:0005975">
    <property type="term" value="P:carbohydrate metabolic process"/>
    <property type="evidence" value="ECO:0007669"/>
    <property type="project" value="InterPro"/>
</dbReference>
<keyword evidence="5 9" id="KW-0413">Isomerase</keyword>
<evidence type="ECO:0000259" key="15">
    <source>
        <dbReference type="Pfam" id="PF02880"/>
    </source>
</evidence>
<reference evidence="17" key="1">
    <citation type="submission" date="2016-05" db="EMBL/GenBank/DDBJ databases">
        <authorList>
            <person name="Holder M.E."/>
            <person name="Ajami N.J."/>
            <person name="Petrosino J.F."/>
        </authorList>
    </citation>
    <scope>NUCLEOTIDE SEQUENCE [LARGE SCALE GENOMIC DNA]</scope>
    <source>
        <strain evidence="17">ATCC 700696</strain>
    </source>
</reference>
<evidence type="ECO:0000259" key="12">
    <source>
        <dbReference type="Pfam" id="PF00408"/>
    </source>
</evidence>
<proteinExistence type="inferred from homology"/>
<dbReference type="InterPro" id="IPR006352">
    <property type="entry name" value="GlmM_bact"/>
</dbReference>
<dbReference type="GO" id="GO:0000287">
    <property type="term" value="F:magnesium ion binding"/>
    <property type="evidence" value="ECO:0007669"/>
    <property type="project" value="UniProtKB-UniRule"/>
</dbReference>
<comment type="catalytic activity">
    <reaction evidence="6 9 11">
        <text>alpha-D-glucosamine 1-phosphate = D-glucosamine 6-phosphate</text>
        <dbReference type="Rhea" id="RHEA:23424"/>
        <dbReference type="ChEBI" id="CHEBI:58516"/>
        <dbReference type="ChEBI" id="CHEBI:58725"/>
        <dbReference type="EC" id="5.4.2.10"/>
    </reaction>
</comment>
<evidence type="ECO:0000256" key="4">
    <source>
        <dbReference type="ARBA" id="ARBA00022842"/>
    </source>
</evidence>
<dbReference type="FunFam" id="3.40.120.10:FF:000003">
    <property type="entry name" value="Phosphoglucosamine mutase"/>
    <property type="match status" value="1"/>
</dbReference>
<feature type="domain" description="Alpha-D-phosphohexomutase alpha/beta/alpha" evidence="14">
    <location>
        <begin position="160"/>
        <end position="255"/>
    </location>
</feature>
<comment type="cofactor">
    <cofactor evidence="9">
        <name>Mg(2+)</name>
        <dbReference type="ChEBI" id="CHEBI:18420"/>
    </cofactor>
    <text evidence="9">Binds 1 Mg(2+) ion per subunit.</text>
</comment>
<dbReference type="GO" id="GO:0009252">
    <property type="term" value="P:peptidoglycan biosynthetic process"/>
    <property type="evidence" value="ECO:0007669"/>
    <property type="project" value="TreeGrafter"/>
</dbReference>
<evidence type="ECO:0000256" key="9">
    <source>
        <dbReference type="HAMAP-Rule" id="MF_01554"/>
    </source>
</evidence>
<dbReference type="InterPro" id="IPR005845">
    <property type="entry name" value="A-D-PHexomutase_a/b/a-II"/>
</dbReference>
<feature type="modified residue" description="Phosphoserine" evidence="9">
    <location>
        <position position="100"/>
    </location>
</feature>
<evidence type="ECO:0000256" key="11">
    <source>
        <dbReference type="RuleBase" id="RU004327"/>
    </source>
</evidence>
<comment type="PTM">
    <text evidence="9">Activated by phosphorylation.</text>
</comment>
<evidence type="ECO:0000259" key="13">
    <source>
        <dbReference type="Pfam" id="PF02878"/>
    </source>
</evidence>
<dbReference type="CDD" id="cd05802">
    <property type="entry name" value="GlmM"/>
    <property type="match status" value="1"/>
</dbReference>
<evidence type="ECO:0000256" key="5">
    <source>
        <dbReference type="ARBA" id="ARBA00023235"/>
    </source>
</evidence>
<dbReference type="InterPro" id="IPR005844">
    <property type="entry name" value="A-D-PHexomutase_a/b/a-I"/>
</dbReference>
<evidence type="ECO:0000256" key="7">
    <source>
        <dbReference type="ARBA" id="ARBA00066330"/>
    </source>
</evidence>
<evidence type="ECO:0000313" key="17">
    <source>
        <dbReference type="Proteomes" id="UP000214689"/>
    </source>
</evidence>
<feature type="domain" description="Alpha-D-phosphohexomutase alpha/beta/alpha" evidence="15">
    <location>
        <begin position="259"/>
        <end position="368"/>
    </location>
</feature>
<dbReference type="GO" id="GO:0005829">
    <property type="term" value="C:cytosol"/>
    <property type="evidence" value="ECO:0007669"/>
    <property type="project" value="TreeGrafter"/>
</dbReference>
<sequence>MGRLFGTDGVRGVANTELTASLAFDIGRAAAFVLGETEKRPVMVIGRDTRISGDMLENALTAGVLSVGGDVVKLGVVPTPAVAYLVRKYNADAGVVISASHNPFEYNGIKLFNGEGYKLDDSVEQEIEAIILGEKEISTDEFTGAKLGTCREDDANAIKQYTDFLLTTIDKRLDGIKVVLDTANGASFETAHIVYEALGAEVTVISDKPDGININDGCGSTHPENLQEKVIELGANVGFAYDGDADRLIVVDEQGRIIDGDRVLCICGKYLKDNGLLVTDKITATVMSNIGLHKYLDGYGIGVDVTKVGDRYVLESMKQTGAVLGGEQSGHMIFLNYTTTGDGVLSSLQFMKAYLDSGKKLSELRDEIQIYPQALVNARVDNALKATALEDEEIKKFIAEIEAKMKGSGRVLIRPSGTEPLIRVMLEGEDIDEIQGYAEQIANLISEKFGK</sequence>
<feature type="active site" description="Phosphoserine intermediate" evidence="9">
    <location>
        <position position="100"/>
    </location>
</feature>
<dbReference type="GO" id="GO:0008966">
    <property type="term" value="F:phosphoglucosamine mutase activity"/>
    <property type="evidence" value="ECO:0007669"/>
    <property type="project" value="UniProtKB-UniRule"/>
</dbReference>
<organism evidence="16 17">
    <name type="scientific">Mogibacterium pumilum</name>
    <dbReference type="NCBI Taxonomy" id="86332"/>
    <lineage>
        <taxon>Bacteria</taxon>
        <taxon>Bacillati</taxon>
        <taxon>Bacillota</taxon>
        <taxon>Clostridia</taxon>
        <taxon>Peptostreptococcales</taxon>
        <taxon>Anaerovoracaceae</taxon>
        <taxon>Mogibacterium</taxon>
    </lineage>
</organism>
<dbReference type="InterPro" id="IPR005846">
    <property type="entry name" value="A-D-PHexomutase_a/b/a-III"/>
</dbReference>
<dbReference type="InterPro" id="IPR016055">
    <property type="entry name" value="A-D-PHexomutase_a/b/a-I/II/III"/>
</dbReference>
<evidence type="ECO:0000259" key="14">
    <source>
        <dbReference type="Pfam" id="PF02879"/>
    </source>
</evidence>
<dbReference type="SUPFAM" id="SSF53738">
    <property type="entry name" value="Phosphoglucomutase, first 3 domains"/>
    <property type="match status" value="3"/>
</dbReference>
<keyword evidence="3 9" id="KW-0479">Metal-binding</keyword>
<feature type="domain" description="Alpha-D-phosphohexomutase C-terminal" evidence="12">
    <location>
        <begin position="375"/>
        <end position="443"/>
    </location>
</feature>
<comment type="similarity">
    <text evidence="1 9 10">Belongs to the phosphohexose mutase family.</text>
</comment>
<dbReference type="Proteomes" id="UP000214689">
    <property type="component" value="Chromosome"/>
</dbReference>
<dbReference type="RefSeq" id="WP_094233755.1">
    <property type="nucleotide sequence ID" value="NZ_CP016199.1"/>
</dbReference>
<evidence type="ECO:0000256" key="2">
    <source>
        <dbReference type="ARBA" id="ARBA00022553"/>
    </source>
</evidence>
<dbReference type="GO" id="GO:0004615">
    <property type="term" value="F:phosphomannomutase activity"/>
    <property type="evidence" value="ECO:0007669"/>
    <property type="project" value="TreeGrafter"/>
</dbReference>
<dbReference type="NCBIfam" id="TIGR01455">
    <property type="entry name" value="glmM"/>
    <property type="match status" value="1"/>
</dbReference>
<keyword evidence="17" id="KW-1185">Reference proteome</keyword>
<dbReference type="InterPro" id="IPR036900">
    <property type="entry name" value="A-D-PHexomutase_C_sf"/>
</dbReference>
<dbReference type="PROSITE" id="PS00710">
    <property type="entry name" value="PGM_PMM"/>
    <property type="match status" value="1"/>
</dbReference>
<feature type="domain" description="Alpha-D-phosphohexomutase alpha/beta/alpha" evidence="13">
    <location>
        <begin position="3"/>
        <end position="136"/>
    </location>
</feature>
<dbReference type="PANTHER" id="PTHR42946">
    <property type="entry name" value="PHOSPHOHEXOSE MUTASE"/>
    <property type="match status" value="1"/>
</dbReference>
<dbReference type="FunFam" id="3.40.120.10:FF:000002">
    <property type="entry name" value="Phosphoglucosamine mutase"/>
    <property type="match status" value="1"/>
</dbReference>
<dbReference type="PANTHER" id="PTHR42946:SF1">
    <property type="entry name" value="PHOSPHOGLUCOMUTASE (ALPHA-D-GLUCOSE-1,6-BISPHOSPHATE-DEPENDENT)"/>
    <property type="match status" value="1"/>
</dbReference>
<feature type="binding site" description="via phosphate group" evidence="9">
    <location>
        <position position="100"/>
    </location>
    <ligand>
        <name>Mg(2+)</name>
        <dbReference type="ChEBI" id="CHEBI:18420"/>
    </ligand>
</feature>
<dbReference type="FunFam" id="3.30.310.50:FF:000001">
    <property type="entry name" value="Phosphoglucosamine mutase"/>
    <property type="match status" value="1"/>
</dbReference>
<name>A0A223ARD0_9FIRM</name>
<dbReference type="GO" id="GO:0006048">
    <property type="term" value="P:UDP-N-acetylglucosamine biosynthetic process"/>
    <property type="evidence" value="ECO:0007669"/>
    <property type="project" value="TreeGrafter"/>
</dbReference>
<dbReference type="InterPro" id="IPR005841">
    <property type="entry name" value="Alpha-D-phosphohexomutase_SF"/>
</dbReference>
<dbReference type="HAMAP" id="MF_01554_B">
    <property type="entry name" value="GlmM_B"/>
    <property type="match status" value="1"/>
</dbReference>
<dbReference type="Pfam" id="PF02880">
    <property type="entry name" value="PGM_PMM_III"/>
    <property type="match status" value="1"/>
</dbReference>
<evidence type="ECO:0000256" key="1">
    <source>
        <dbReference type="ARBA" id="ARBA00010231"/>
    </source>
</evidence>
<dbReference type="AlphaFoldDB" id="A0A223ARD0"/>
<dbReference type="InterPro" id="IPR005843">
    <property type="entry name" value="A-D-PHexomutase_C"/>
</dbReference>
<evidence type="ECO:0000256" key="10">
    <source>
        <dbReference type="RuleBase" id="RU004326"/>
    </source>
</evidence>
<dbReference type="SUPFAM" id="SSF55957">
    <property type="entry name" value="Phosphoglucomutase, C-terminal domain"/>
    <property type="match status" value="1"/>
</dbReference>
<dbReference type="Gene3D" id="3.40.120.10">
    <property type="entry name" value="Alpha-D-Glucose-1,6-Bisphosphate, subunit A, domain 3"/>
    <property type="match status" value="3"/>
</dbReference>
<accession>A0A223ARD0</accession>
<keyword evidence="2 9" id="KW-0597">Phosphoprotein</keyword>
<dbReference type="Pfam" id="PF00408">
    <property type="entry name" value="PGM_PMM_IV"/>
    <property type="match status" value="1"/>
</dbReference>
<gene>
    <name evidence="9" type="primary">glmM</name>
    <name evidence="16" type="ORF">AXF17_03045</name>
</gene>
<evidence type="ECO:0000256" key="8">
    <source>
        <dbReference type="ARBA" id="ARBA00068193"/>
    </source>
</evidence>
<dbReference type="FunFam" id="3.40.120.10:FF:000001">
    <property type="entry name" value="Phosphoglucosamine mutase"/>
    <property type="match status" value="1"/>
</dbReference>
<protein>
    <recommendedName>
        <fullName evidence="8 9">Phosphoglucosamine mutase</fullName>
        <ecNumber evidence="7 9">5.4.2.10</ecNumber>
    </recommendedName>
</protein>
<feature type="binding site" evidence="9">
    <location>
        <position position="242"/>
    </location>
    <ligand>
        <name>Mg(2+)</name>
        <dbReference type="ChEBI" id="CHEBI:18420"/>
    </ligand>
</feature>
<dbReference type="Pfam" id="PF02878">
    <property type="entry name" value="PGM_PMM_I"/>
    <property type="match status" value="1"/>
</dbReference>
<comment type="function">
    <text evidence="9 11">Catalyzes the conversion of glucosamine-6-phosphate to glucosamine-1-phosphate.</text>
</comment>